<dbReference type="EMBL" id="BBSC01000003">
    <property type="protein sequence ID" value="GAM75237.1"/>
    <property type="molecule type" value="Genomic_DNA"/>
</dbReference>
<evidence type="ECO:0000313" key="2">
    <source>
        <dbReference type="Proteomes" id="UP000031666"/>
    </source>
</evidence>
<reference evidence="1 2" key="1">
    <citation type="submission" date="2015-01" db="EMBL/GenBank/DDBJ databases">
        <title>Vibrio sp. C94 JCM 19241 whole genome shotgun sequence.</title>
        <authorList>
            <person name="Sawabe T."/>
            <person name="Meirelles P."/>
            <person name="Feng G."/>
            <person name="Sayaka M."/>
            <person name="Hattori M."/>
            <person name="Ohkuma M."/>
        </authorList>
    </citation>
    <scope>NUCLEOTIDE SEQUENCE [LARGE SCALE GENOMIC DNA]</scope>
    <source>
        <strain evidence="2">JCM 19241</strain>
    </source>
</reference>
<reference evidence="1 2" key="2">
    <citation type="submission" date="2015-01" db="EMBL/GenBank/DDBJ databases">
        <authorList>
            <consortium name="NBRP consortium"/>
            <person name="Sawabe T."/>
            <person name="Meirelles P."/>
            <person name="Feng G."/>
            <person name="Sayaka M."/>
            <person name="Hattori M."/>
            <person name="Ohkuma M."/>
        </authorList>
    </citation>
    <scope>NUCLEOTIDE SEQUENCE [LARGE SCALE GENOMIC DNA]</scope>
    <source>
        <strain evidence="2">JCM 19241</strain>
    </source>
</reference>
<comment type="caution">
    <text evidence="1">The sequence shown here is derived from an EMBL/GenBank/DDBJ whole genome shotgun (WGS) entry which is preliminary data.</text>
</comment>
<accession>A0A0B8QE12</accession>
<protein>
    <submittedName>
        <fullName evidence="1">Uncharacterized protein</fullName>
    </submittedName>
</protein>
<sequence>MVFISWATAKGTIQIQAAIEHASDVELHPSGVLPRTHSLPFSLARSWVAR</sequence>
<evidence type="ECO:0000313" key="1">
    <source>
        <dbReference type="EMBL" id="GAM75237.1"/>
    </source>
</evidence>
<dbReference type="STRING" id="1481914.JCM19241_1580"/>
<gene>
    <name evidence="1" type="ORF">JCM19241_1580</name>
</gene>
<name>A0A0B8QE12_9VIBR</name>
<proteinExistence type="predicted"/>
<organism evidence="1 2">
    <name type="scientific">Vibrio ishigakensis</name>
    <dbReference type="NCBI Taxonomy" id="1481914"/>
    <lineage>
        <taxon>Bacteria</taxon>
        <taxon>Pseudomonadati</taxon>
        <taxon>Pseudomonadota</taxon>
        <taxon>Gammaproteobacteria</taxon>
        <taxon>Vibrionales</taxon>
        <taxon>Vibrionaceae</taxon>
        <taxon>Vibrio</taxon>
    </lineage>
</organism>
<dbReference type="AlphaFoldDB" id="A0A0B8QE12"/>
<dbReference type="Proteomes" id="UP000031666">
    <property type="component" value="Unassembled WGS sequence"/>
</dbReference>